<feature type="domain" description="WRKY" evidence="7">
    <location>
        <begin position="466"/>
        <end position="526"/>
    </location>
</feature>
<dbReference type="GO" id="GO:0043565">
    <property type="term" value="F:sequence-specific DNA binding"/>
    <property type="evidence" value="ECO:0007669"/>
    <property type="project" value="InterPro"/>
</dbReference>
<feature type="region of interest" description="Disordered" evidence="6">
    <location>
        <begin position="268"/>
        <end position="298"/>
    </location>
</feature>
<feature type="compositionally biased region" description="Gly residues" evidence="6">
    <location>
        <begin position="134"/>
        <end position="143"/>
    </location>
</feature>
<comment type="subcellular location">
    <subcellularLocation>
        <location evidence="1">Nucleus</location>
    </subcellularLocation>
</comment>
<dbReference type="InParanoid" id="A0A2V0NZ12"/>
<dbReference type="EMBL" id="BDRX01000035">
    <property type="protein sequence ID" value="GBF92874.1"/>
    <property type="molecule type" value="Genomic_DNA"/>
</dbReference>
<dbReference type="OrthoDB" id="1918969at2759"/>
<evidence type="ECO:0000313" key="9">
    <source>
        <dbReference type="Proteomes" id="UP000247498"/>
    </source>
</evidence>
<dbReference type="Proteomes" id="UP000247498">
    <property type="component" value="Unassembled WGS sequence"/>
</dbReference>
<feature type="compositionally biased region" description="Low complexity" evidence="6">
    <location>
        <begin position="564"/>
        <end position="577"/>
    </location>
</feature>
<dbReference type="SMART" id="SM00774">
    <property type="entry name" value="WRKY"/>
    <property type="match status" value="1"/>
</dbReference>
<dbReference type="STRING" id="307507.A0A2V0NZ12"/>
<comment type="caution">
    <text evidence="8">The sequence shown here is derived from an EMBL/GenBank/DDBJ whole genome shotgun (WGS) entry which is preliminary data.</text>
</comment>
<evidence type="ECO:0000313" key="8">
    <source>
        <dbReference type="EMBL" id="GBF92874.1"/>
    </source>
</evidence>
<accession>A0A2V0NZ12</accession>
<gene>
    <name evidence="8" type="ORF">Rsub_05493</name>
</gene>
<dbReference type="AlphaFoldDB" id="A0A2V0NZ12"/>
<proteinExistence type="predicted"/>
<feature type="compositionally biased region" description="Pro residues" evidence="6">
    <location>
        <begin position="30"/>
        <end position="57"/>
    </location>
</feature>
<feature type="region of interest" description="Disordered" evidence="6">
    <location>
        <begin position="321"/>
        <end position="358"/>
    </location>
</feature>
<feature type="region of interest" description="Disordered" evidence="6">
    <location>
        <begin position="194"/>
        <end position="220"/>
    </location>
</feature>
<dbReference type="InterPro" id="IPR003657">
    <property type="entry name" value="WRKY_dom"/>
</dbReference>
<dbReference type="PROSITE" id="PS50811">
    <property type="entry name" value="WRKY"/>
    <property type="match status" value="1"/>
</dbReference>
<name>A0A2V0NZ12_9CHLO</name>
<feature type="region of interest" description="Disordered" evidence="6">
    <location>
        <begin position="1"/>
        <end position="144"/>
    </location>
</feature>
<dbReference type="GO" id="GO:0003700">
    <property type="term" value="F:DNA-binding transcription factor activity"/>
    <property type="evidence" value="ECO:0007669"/>
    <property type="project" value="InterPro"/>
</dbReference>
<keyword evidence="3" id="KW-0238">DNA-binding</keyword>
<feature type="region of interest" description="Disordered" evidence="6">
    <location>
        <begin position="499"/>
        <end position="680"/>
    </location>
</feature>
<sequence>MTLASVLGGGPPLPHAPPQLQVGGEGAPPAAGPPRGRPPLLEPPDAPTPTSGPPLRPPGAAAGTGMGAGAAAAAARGREWRRQSDQGDASEGLGATELWDAVTRDTDSPGAEAAGGPSASAGAASAAATPGAARRGGGGGGGALFDDRPCGSAGAAGLLGPMGDEPAAAAVVPAACPQAEGGSCCPGAGAGGGLGEGEGTGDDGGDATPRSLPVPPAASEPLPEAWLASAEQFAAATAATATATAAAAAAGLFAPALAAGWQLPQPLEPAPQVPGVSQLEPEAAGAPGEWGEQRHADEGEQAPLQLLAQLAQSCQPLQAYPHLPHEQLPPQQEQLPPQQEQLPPQQEQLPPAQHLPHEELPPQQLLDTLLPPGFVEALAAVIAGGVPFEQLVAISGGGGGGGGGGLFGDAFPASLAGGPQALALGAPGEGAVRPGAAVAAAESPAHGGGGGGGGGGRHVVSIWDADDGYRWRKYGQKNVRGNPNPRSYYKCTTPDCRVRKQVQTSDSDPSKLIVSYEGGDHSHPAPRPAPPPRVPGPRRAGAGGARTPSPLAAQLPPQPRRPRSGLGATDGAAHARGAAGGDDGPGGASPGDDDLAALETLAAAAAGEHGDVGALWDAAPRQAPAGGEPSPKRPRLSPQARGADADGGRAGGAAGGGGGGAGAGAVWGPPAMSDAEAEAAAAAAVAAAVARAAASNGS</sequence>
<dbReference type="PANTHER" id="PTHR31221">
    <property type="entry name" value="WRKY TRANSCRIPTION FACTOR PROTEIN 1-RELATED"/>
    <property type="match status" value="1"/>
</dbReference>
<keyword evidence="4" id="KW-0804">Transcription</keyword>
<dbReference type="SUPFAM" id="SSF118290">
    <property type="entry name" value="WRKY DNA-binding domain"/>
    <property type="match status" value="1"/>
</dbReference>
<evidence type="ECO:0000256" key="6">
    <source>
        <dbReference type="SAM" id="MobiDB-lite"/>
    </source>
</evidence>
<feature type="compositionally biased region" description="Gly residues" evidence="6">
    <location>
        <begin position="578"/>
        <end position="589"/>
    </location>
</feature>
<protein>
    <recommendedName>
        <fullName evidence="7">WRKY domain-containing protein</fullName>
    </recommendedName>
</protein>
<dbReference type="Gene3D" id="2.20.25.80">
    <property type="entry name" value="WRKY domain"/>
    <property type="match status" value="1"/>
</dbReference>
<keyword evidence="5" id="KW-0539">Nucleus</keyword>
<feature type="compositionally biased region" description="Low complexity" evidence="6">
    <location>
        <begin position="597"/>
        <end position="607"/>
    </location>
</feature>
<keyword evidence="9" id="KW-1185">Reference proteome</keyword>
<feature type="compositionally biased region" description="Gly residues" evidence="6">
    <location>
        <begin position="648"/>
        <end position="665"/>
    </location>
</feature>
<evidence type="ECO:0000256" key="1">
    <source>
        <dbReference type="ARBA" id="ARBA00004123"/>
    </source>
</evidence>
<evidence type="ECO:0000256" key="4">
    <source>
        <dbReference type="ARBA" id="ARBA00023163"/>
    </source>
</evidence>
<feature type="compositionally biased region" description="Pro residues" evidence="6">
    <location>
        <begin position="525"/>
        <end position="535"/>
    </location>
</feature>
<feature type="compositionally biased region" description="Low complexity" evidence="6">
    <location>
        <begin position="321"/>
        <end position="354"/>
    </location>
</feature>
<evidence type="ECO:0000259" key="7">
    <source>
        <dbReference type="PROSITE" id="PS50811"/>
    </source>
</evidence>
<evidence type="ECO:0000256" key="5">
    <source>
        <dbReference type="ARBA" id="ARBA00023242"/>
    </source>
</evidence>
<dbReference type="PANTHER" id="PTHR31221:SF130">
    <property type="entry name" value="WRKY TRANSCRIPTION FACTOR 3-RELATED"/>
    <property type="match status" value="1"/>
</dbReference>
<evidence type="ECO:0000256" key="2">
    <source>
        <dbReference type="ARBA" id="ARBA00023015"/>
    </source>
</evidence>
<organism evidence="8 9">
    <name type="scientific">Raphidocelis subcapitata</name>
    <dbReference type="NCBI Taxonomy" id="307507"/>
    <lineage>
        <taxon>Eukaryota</taxon>
        <taxon>Viridiplantae</taxon>
        <taxon>Chlorophyta</taxon>
        <taxon>core chlorophytes</taxon>
        <taxon>Chlorophyceae</taxon>
        <taxon>CS clade</taxon>
        <taxon>Sphaeropleales</taxon>
        <taxon>Selenastraceae</taxon>
        <taxon>Raphidocelis</taxon>
    </lineage>
</organism>
<evidence type="ECO:0000256" key="3">
    <source>
        <dbReference type="ARBA" id="ARBA00023125"/>
    </source>
</evidence>
<keyword evidence="2" id="KW-0805">Transcription regulation</keyword>
<feature type="compositionally biased region" description="Low complexity" evidence="6">
    <location>
        <begin position="108"/>
        <end position="133"/>
    </location>
</feature>
<dbReference type="GO" id="GO:0005634">
    <property type="term" value="C:nucleus"/>
    <property type="evidence" value="ECO:0007669"/>
    <property type="project" value="UniProtKB-SubCell"/>
</dbReference>
<dbReference type="InterPro" id="IPR036576">
    <property type="entry name" value="WRKY_dom_sf"/>
</dbReference>
<feature type="compositionally biased region" description="Low complexity" evidence="6">
    <location>
        <begin position="537"/>
        <end position="555"/>
    </location>
</feature>
<reference evidence="8 9" key="1">
    <citation type="journal article" date="2018" name="Sci. Rep.">
        <title>Raphidocelis subcapitata (=Pseudokirchneriella subcapitata) provides an insight into genome evolution and environmental adaptations in the Sphaeropleales.</title>
        <authorList>
            <person name="Suzuki S."/>
            <person name="Yamaguchi H."/>
            <person name="Nakajima N."/>
            <person name="Kawachi M."/>
        </authorList>
    </citation>
    <scope>NUCLEOTIDE SEQUENCE [LARGE SCALE GENOMIC DNA]</scope>
    <source>
        <strain evidence="8 9">NIES-35</strain>
    </source>
</reference>
<dbReference type="InterPro" id="IPR044810">
    <property type="entry name" value="WRKY_plant"/>
</dbReference>
<feature type="compositionally biased region" description="Basic and acidic residues" evidence="6">
    <location>
        <begin position="76"/>
        <end position="85"/>
    </location>
</feature>
<dbReference type="Pfam" id="PF03106">
    <property type="entry name" value="WRKY"/>
    <property type="match status" value="1"/>
</dbReference>